<dbReference type="Pfam" id="PF00106">
    <property type="entry name" value="adh_short"/>
    <property type="match status" value="1"/>
</dbReference>
<evidence type="ECO:0000256" key="1">
    <source>
        <dbReference type="ARBA" id="ARBA00023002"/>
    </source>
</evidence>
<accession>A0A841BUA5</accession>
<evidence type="ECO:0000313" key="2">
    <source>
        <dbReference type="EMBL" id="MBB5870493.1"/>
    </source>
</evidence>
<dbReference type="SUPFAM" id="SSF51735">
    <property type="entry name" value="NAD(P)-binding Rossmann-fold domains"/>
    <property type="match status" value="1"/>
</dbReference>
<reference evidence="2 3" key="1">
    <citation type="submission" date="2020-08" db="EMBL/GenBank/DDBJ databases">
        <title>Sequencing the genomes of 1000 actinobacteria strains.</title>
        <authorList>
            <person name="Klenk H.-P."/>
        </authorList>
    </citation>
    <scope>NUCLEOTIDE SEQUENCE [LARGE SCALE GENOMIC DNA]</scope>
    <source>
        <strain evidence="2 3">DSM 45362</strain>
    </source>
</reference>
<protein>
    <submittedName>
        <fullName evidence="2">Daunorubicin C-13 ketoreductase</fullName>
    </submittedName>
</protein>
<name>A0A841BUA5_9ACTN</name>
<dbReference type="RefSeq" id="WP_184837921.1">
    <property type="nucleotide sequence ID" value="NZ_JACHMN010000002.1"/>
</dbReference>
<comment type="caution">
    <text evidence="2">The sequence shown here is derived from an EMBL/GenBank/DDBJ whole genome shotgun (WGS) entry which is preliminary data.</text>
</comment>
<dbReference type="PANTHER" id="PTHR43157">
    <property type="entry name" value="PHOSPHATIDYLINOSITOL-GLYCAN BIOSYNTHESIS CLASS F PROTEIN-RELATED"/>
    <property type="match status" value="1"/>
</dbReference>
<dbReference type="InterPro" id="IPR036291">
    <property type="entry name" value="NAD(P)-bd_dom_sf"/>
</dbReference>
<keyword evidence="1" id="KW-0560">Oxidoreductase</keyword>
<dbReference type="Gene3D" id="3.40.50.720">
    <property type="entry name" value="NAD(P)-binding Rossmann-like Domain"/>
    <property type="match status" value="1"/>
</dbReference>
<sequence>MSVEDLTSRPGKVAVITGGSSGIGRAAAVELARRGWLVALVGRDPGRLDAALSAVREAATGPDPIGFQADFTSFASVRELADALRTRVPPIDLLANNAGAVIRGRQTTVDGHETTIQTNHLSAYLLTVLVKDRLAPAARIVTTASTAHSMGTPDPANLDATGKRYSAWRAYGESKSANILFAAESARRWPDVLSFSFHPGVVTSNFGTPAAQLFYRIAPGLSSPEEGADTLVHLATAPAAELVNGAYYAKRKQVRPNRALADPALAEKLWDESAALVGLA</sequence>
<organism evidence="2 3">
    <name type="scientific">Allocatelliglobosispora scoriae</name>
    <dbReference type="NCBI Taxonomy" id="643052"/>
    <lineage>
        <taxon>Bacteria</taxon>
        <taxon>Bacillati</taxon>
        <taxon>Actinomycetota</taxon>
        <taxon>Actinomycetes</taxon>
        <taxon>Micromonosporales</taxon>
        <taxon>Micromonosporaceae</taxon>
        <taxon>Allocatelliglobosispora</taxon>
    </lineage>
</organism>
<gene>
    <name evidence="2" type="ORF">F4553_003872</name>
</gene>
<dbReference type="EMBL" id="JACHMN010000002">
    <property type="protein sequence ID" value="MBB5870493.1"/>
    <property type="molecule type" value="Genomic_DNA"/>
</dbReference>
<evidence type="ECO:0000313" key="3">
    <source>
        <dbReference type="Proteomes" id="UP000587527"/>
    </source>
</evidence>
<dbReference type="InterPro" id="IPR002347">
    <property type="entry name" value="SDR_fam"/>
</dbReference>
<keyword evidence="3" id="KW-1185">Reference proteome</keyword>
<dbReference type="AlphaFoldDB" id="A0A841BUA5"/>
<dbReference type="GO" id="GO:0016491">
    <property type="term" value="F:oxidoreductase activity"/>
    <property type="evidence" value="ECO:0007669"/>
    <property type="project" value="UniProtKB-KW"/>
</dbReference>
<proteinExistence type="predicted"/>
<dbReference type="PANTHER" id="PTHR43157:SF31">
    <property type="entry name" value="PHOSPHATIDYLINOSITOL-GLYCAN BIOSYNTHESIS CLASS F PROTEIN"/>
    <property type="match status" value="1"/>
</dbReference>
<dbReference type="Proteomes" id="UP000587527">
    <property type="component" value="Unassembled WGS sequence"/>
</dbReference>
<dbReference type="PRINTS" id="PR00081">
    <property type="entry name" value="GDHRDH"/>
</dbReference>